<dbReference type="EMBL" id="KK583241">
    <property type="protein sequence ID" value="KDO24485.1"/>
    <property type="molecule type" value="Genomic_DNA"/>
</dbReference>
<dbReference type="GeneID" id="24132420"/>
<organism evidence="1 2">
    <name type="scientific">Saprolegnia parasitica (strain CBS 223.65)</name>
    <dbReference type="NCBI Taxonomy" id="695850"/>
    <lineage>
        <taxon>Eukaryota</taxon>
        <taxon>Sar</taxon>
        <taxon>Stramenopiles</taxon>
        <taxon>Oomycota</taxon>
        <taxon>Saprolegniomycetes</taxon>
        <taxon>Saprolegniales</taxon>
        <taxon>Saprolegniaceae</taxon>
        <taxon>Saprolegnia</taxon>
    </lineage>
</organism>
<accession>A0A067C5Q8</accession>
<reference evidence="1 2" key="1">
    <citation type="journal article" date="2013" name="PLoS Genet.">
        <title>Distinctive expansion of potential virulence genes in the genome of the oomycete fish pathogen Saprolegnia parasitica.</title>
        <authorList>
            <person name="Jiang R.H."/>
            <person name="de Bruijn I."/>
            <person name="Haas B.J."/>
            <person name="Belmonte R."/>
            <person name="Lobach L."/>
            <person name="Christie J."/>
            <person name="van den Ackerveken G."/>
            <person name="Bottin A."/>
            <person name="Bulone V."/>
            <person name="Diaz-Moreno S.M."/>
            <person name="Dumas B."/>
            <person name="Fan L."/>
            <person name="Gaulin E."/>
            <person name="Govers F."/>
            <person name="Grenville-Briggs L.J."/>
            <person name="Horner N.R."/>
            <person name="Levin J.Z."/>
            <person name="Mammella M."/>
            <person name="Meijer H.J."/>
            <person name="Morris P."/>
            <person name="Nusbaum C."/>
            <person name="Oome S."/>
            <person name="Phillips A.J."/>
            <person name="van Rooyen D."/>
            <person name="Rzeszutek E."/>
            <person name="Saraiva M."/>
            <person name="Secombes C.J."/>
            <person name="Seidl M.F."/>
            <person name="Snel B."/>
            <person name="Stassen J.H."/>
            <person name="Sykes S."/>
            <person name="Tripathy S."/>
            <person name="van den Berg H."/>
            <person name="Vega-Arreguin J.C."/>
            <person name="Wawra S."/>
            <person name="Young S.K."/>
            <person name="Zeng Q."/>
            <person name="Dieguez-Uribeondo J."/>
            <person name="Russ C."/>
            <person name="Tyler B.M."/>
            <person name="van West P."/>
        </authorList>
    </citation>
    <scope>NUCLEOTIDE SEQUENCE [LARGE SCALE GENOMIC DNA]</scope>
    <source>
        <strain evidence="1 2">CBS 223.65</strain>
    </source>
</reference>
<proteinExistence type="predicted"/>
<keyword evidence="2" id="KW-1185">Reference proteome</keyword>
<dbReference type="Proteomes" id="UP000030745">
    <property type="component" value="Unassembled WGS sequence"/>
</dbReference>
<evidence type="ECO:0000313" key="1">
    <source>
        <dbReference type="EMBL" id="KDO24485.1"/>
    </source>
</evidence>
<gene>
    <name evidence="1" type="ORF">SPRG_10301</name>
</gene>
<dbReference type="KEGG" id="spar:SPRG_10301"/>
<dbReference type="AlphaFoldDB" id="A0A067C5Q8"/>
<evidence type="ECO:0000313" key="2">
    <source>
        <dbReference type="Proteomes" id="UP000030745"/>
    </source>
</evidence>
<protein>
    <submittedName>
        <fullName evidence="1">Uncharacterized protein</fullName>
    </submittedName>
</protein>
<name>A0A067C5Q8_SAPPC</name>
<dbReference type="VEuPathDB" id="FungiDB:SPRG_10301"/>
<dbReference type="RefSeq" id="XP_012204751.1">
    <property type="nucleotide sequence ID" value="XM_012349361.1"/>
</dbReference>
<sequence>MAQLQAHIATGATNASSVFQQQPSDVVLAKYYSCLAAFACPLHGAQLRASSDETHSLWVANTTTEFSTLLAYSFGVFNLSTAGLLSVPGALATALAAHAPSVFVDVTTRVNDLGMHINLTFSPMMRGPLPLPVVVSSSAPATIARTSMATQTLDPISPSDSEVVLETPLCAACAANCLKRDGCAPLLVCKETAVHLSAAQLSTRELFASIDVTNALTACVENATGADTRLFLEAMHCRLAHDCPIVTSLSDIVRGRMLALRSVVGVQSLDIASGSTLHVDGPTPATLTISPTNASDVLSAFFAPIADITLSTLKSSATTLFVVFANYATRHLPSLSVTASSVVQWPRLLVYVAPLDKARFGFPYHAFVSPTVPTTAAATPNRTCVALQRPVGDCIGSCPELLRQVASAIALATEAMTWQPPGSTLSLPFNWHEAFTTAVAVHPHGMRAYLATMTARDVAGCPVTARLDLGLQMTLVSSPLVLSVTIPSPNDNVSLSVGGMDVGTISPASDAPAQIPRLLAGLAKASATVLSSSPTALVLQLSLDSFYSPSLELRAFSGAVLGVEIVGTPSHALAIAALDPTAFVPH</sequence>